<reference evidence="1" key="1">
    <citation type="submission" date="2023-03" db="EMBL/GenBank/DDBJ databases">
        <title>Massive genome expansion in bonnet fungi (Mycena s.s.) driven by repeated elements and novel gene families across ecological guilds.</title>
        <authorList>
            <consortium name="Lawrence Berkeley National Laboratory"/>
            <person name="Harder C.B."/>
            <person name="Miyauchi S."/>
            <person name="Viragh M."/>
            <person name="Kuo A."/>
            <person name="Thoen E."/>
            <person name="Andreopoulos B."/>
            <person name="Lu D."/>
            <person name="Skrede I."/>
            <person name="Drula E."/>
            <person name="Henrissat B."/>
            <person name="Morin E."/>
            <person name="Kohler A."/>
            <person name="Barry K."/>
            <person name="LaButti K."/>
            <person name="Morin E."/>
            <person name="Salamov A."/>
            <person name="Lipzen A."/>
            <person name="Mereny Z."/>
            <person name="Hegedus B."/>
            <person name="Baldrian P."/>
            <person name="Stursova M."/>
            <person name="Weitz H."/>
            <person name="Taylor A."/>
            <person name="Grigoriev I.V."/>
            <person name="Nagy L.G."/>
            <person name="Martin F."/>
            <person name="Kauserud H."/>
        </authorList>
    </citation>
    <scope>NUCLEOTIDE SEQUENCE</scope>
    <source>
        <strain evidence="1">CBHHK002</strain>
    </source>
</reference>
<proteinExistence type="predicted"/>
<evidence type="ECO:0000313" key="2">
    <source>
        <dbReference type="Proteomes" id="UP001218218"/>
    </source>
</evidence>
<keyword evidence="2" id="KW-1185">Reference proteome</keyword>
<dbReference type="Proteomes" id="UP001218218">
    <property type="component" value="Unassembled WGS sequence"/>
</dbReference>
<name>A0AAD6ZUU6_9AGAR</name>
<comment type="caution">
    <text evidence="1">The sequence shown here is derived from an EMBL/GenBank/DDBJ whole genome shotgun (WGS) entry which is preliminary data.</text>
</comment>
<organism evidence="1 2">
    <name type="scientific">Mycena albidolilacea</name>
    <dbReference type="NCBI Taxonomy" id="1033008"/>
    <lineage>
        <taxon>Eukaryota</taxon>
        <taxon>Fungi</taxon>
        <taxon>Dikarya</taxon>
        <taxon>Basidiomycota</taxon>
        <taxon>Agaricomycotina</taxon>
        <taxon>Agaricomycetes</taxon>
        <taxon>Agaricomycetidae</taxon>
        <taxon>Agaricales</taxon>
        <taxon>Marasmiineae</taxon>
        <taxon>Mycenaceae</taxon>
        <taxon>Mycena</taxon>
    </lineage>
</organism>
<sequence>MSIRHPNIIQIYGAASSGGINAILFHDDLVPFKHFLDLYRSSHFATVYIFACCNSDYRAASRCVSLTLQLRLSPFSYTMWIRRSTGRFCAELTPPSGPDWWFYPVDRVSRMQRSFILGPPDKEAIVIGSFTMREYHEICTRNLAQYRNISFPISGYKAAKLGAVISFSSTPLTGEHVLALEDPVEIAFLPNVMASTRMVYIGHWQTSEEVVGVVMEDRWTRFASNDVFNTRVSLVFLFAARDSWLSQANYIFRRLQITSNFEKYVLVTGVDFNVDIYASTEDPPTGFLFLCPPEDFITSPSSLGWPYCPAYWSLDPAGVDHLTLEEATQAGFPSFWLTTALDGRSWDASVYAGLQKFHQAKGFDPGSPDVTRHLGCSLYQLSFEGNTLFSHDEHDSNAGTESDCVQTVVGDVEASCSKEYNNDSNSTGCTCGSDNSIEDPNNGNCPRHDHELPPSTLAVGKEMPGLFMPLEEMPAPSETLKLLMNVQVVFILFLGGSWLYGQMCLLDIV</sequence>
<accession>A0AAD6ZUU6</accession>
<dbReference type="AlphaFoldDB" id="A0AAD6ZUU6"/>
<protein>
    <submittedName>
        <fullName evidence="1">Uncharacterized protein</fullName>
    </submittedName>
</protein>
<gene>
    <name evidence="1" type="ORF">DFH08DRAFT_243007</name>
</gene>
<dbReference type="EMBL" id="JARIHO010000026">
    <property type="protein sequence ID" value="KAJ7340604.1"/>
    <property type="molecule type" value="Genomic_DNA"/>
</dbReference>
<evidence type="ECO:0000313" key="1">
    <source>
        <dbReference type="EMBL" id="KAJ7340604.1"/>
    </source>
</evidence>